<evidence type="ECO:0000313" key="15">
    <source>
        <dbReference type="Proteomes" id="UP000479114"/>
    </source>
</evidence>
<dbReference type="InterPro" id="IPR017853">
    <property type="entry name" value="GH"/>
</dbReference>
<dbReference type="RefSeq" id="WP_162639916.1">
    <property type="nucleotide sequence ID" value="NZ_CP048286.1"/>
</dbReference>
<evidence type="ECO:0000256" key="9">
    <source>
        <dbReference type="PIRSR" id="PIRSR001084-2"/>
    </source>
</evidence>
<feature type="active site" description="Proton donor" evidence="8">
    <location>
        <position position="146"/>
    </location>
</feature>
<comment type="catalytic activity">
    <reaction evidence="1">
        <text>Hydrolysis of terminal non-reducing beta-D-galactose residues in beta-D-galactosides.</text>
        <dbReference type="EC" id="3.2.1.23"/>
    </reaction>
</comment>
<dbReference type="PIRSF" id="PIRSF001084">
    <property type="entry name" value="B-galactosidase"/>
    <property type="match status" value="1"/>
</dbReference>
<proteinExistence type="inferred from homology"/>
<dbReference type="CDD" id="cd03143">
    <property type="entry name" value="A4_beta-galactosidase_middle_domain"/>
    <property type="match status" value="1"/>
</dbReference>
<keyword evidence="7" id="KW-0326">Glycosidase</keyword>
<evidence type="ECO:0000256" key="10">
    <source>
        <dbReference type="PIRSR" id="PIRSR001084-3"/>
    </source>
</evidence>
<evidence type="ECO:0000259" key="11">
    <source>
        <dbReference type="Pfam" id="PF02449"/>
    </source>
</evidence>
<dbReference type="GO" id="GO:0009341">
    <property type="term" value="C:beta-galactosidase complex"/>
    <property type="evidence" value="ECO:0007669"/>
    <property type="project" value="InterPro"/>
</dbReference>
<dbReference type="InterPro" id="IPR013739">
    <property type="entry name" value="Beta_galactosidase_C"/>
</dbReference>
<gene>
    <name evidence="14" type="ORF">GZH47_09730</name>
</gene>
<dbReference type="InterPro" id="IPR013738">
    <property type="entry name" value="Beta_galactosidase_Trimer"/>
</dbReference>
<feature type="domain" description="Beta-galactosidase trimerisation" evidence="12">
    <location>
        <begin position="592"/>
        <end position="671"/>
    </location>
</feature>
<dbReference type="InterPro" id="IPR003476">
    <property type="entry name" value="Glyco_hydro_42"/>
</dbReference>
<evidence type="ECO:0000256" key="8">
    <source>
        <dbReference type="PIRSR" id="PIRSR001084-1"/>
    </source>
</evidence>
<accession>A0A6C0NY18</accession>
<dbReference type="GO" id="GO:0046872">
    <property type="term" value="F:metal ion binding"/>
    <property type="evidence" value="ECO:0007669"/>
    <property type="project" value="UniProtKB-KW"/>
</dbReference>
<feature type="domain" description="Glycoside hydrolase family 42 N-terminal" evidence="11">
    <location>
        <begin position="10"/>
        <end position="382"/>
    </location>
</feature>
<dbReference type="SUPFAM" id="SSF52317">
    <property type="entry name" value="Class I glutamine amidotransferase-like"/>
    <property type="match status" value="2"/>
</dbReference>
<reference evidence="14 15" key="1">
    <citation type="submission" date="2020-02" db="EMBL/GenBank/DDBJ databases">
        <title>Paenibacillus sp. nov., isolated from rhizosphere soil of tomato.</title>
        <authorList>
            <person name="Weon H.-Y."/>
            <person name="Lee S.A."/>
        </authorList>
    </citation>
    <scope>NUCLEOTIDE SEQUENCE [LARGE SCALE GENOMIC DNA]</scope>
    <source>
        <strain evidence="14 15">14171R-81</strain>
    </source>
</reference>
<dbReference type="Gene3D" id="3.20.20.80">
    <property type="entry name" value="Glycosidases"/>
    <property type="match status" value="1"/>
</dbReference>
<dbReference type="Proteomes" id="UP000479114">
    <property type="component" value="Chromosome"/>
</dbReference>
<evidence type="ECO:0000256" key="2">
    <source>
        <dbReference type="ARBA" id="ARBA00005940"/>
    </source>
</evidence>
<feature type="binding site" evidence="10">
    <location>
        <position position="111"/>
    </location>
    <ligand>
        <name>Zn(2+)</name>
        <dbReference type="ChEBI" id="CHEBI:29105"/>
    </ligand>
</feature>
<dbReference type="Gene3D" id="2.60.40.1180">
    <property type="entry name" value="Golgi alpha-mannosidase II"/>
    <property type="match status" value="1"/>
</dbReference>
<dbReference type="Pfam" id="PF08532">
    <property type="entry name" value="Glyco_hydro_42M"/>
    <property type="match status" value="2"/>
</dbReference>
<dbReference type="InterPro" id="IPR013529">
    <property type="entry name" value="Glyco_hydro_42_N"/>
</dbReference>
<sequence length="737" mass="82035">MSNGILFGACYYPEHWPEERWPKDARLMREAHINIVRMAEFAWMRLEPREGEYDFSWLDKAVDLMQANGIRVMLGTPTAAPPKWLVDQYPDIYQRDLFGRAKGFGTRRHYCYDNVNYQRYVRRIVTAMAEHYKDHPNVVAWQIDNEFGVADTTRGYNDETLAGFQQWLEARYGTIDALNEAWGTIFSSQTFQSWEQVHLPAYSTHQLHNPSLKLDYYRYCSESIRGFQKLQVDIIRGIAPHQPISTNEMGEFNEIDYYDLSADLDFVSLDVYPNFPPDNRITSAYPALHFDISRGAKMRNFWVTELQSGTPGGNVLKRTPKPGELRRWTFQALAHGADALIYFRWRTLTFALEEFWHGILQHHGEPGRKYAEVRQTGEELARIGSLLAGTVNRPDVAIVRCYDNDWVFDIQPQMEGYSYLQHLKAYYRFFHEHSIETDLISPNADFSRYKLVVLPNLMMSNEHVQEKIYAYVRSGGRVVMDYRAGAKHWDNRMLATKLPGPYKELLGIEIEDYGVLMAGEENHVRFVEAAGVGAGVGAGASASIGASASTGAGVGVGVGVGASVSAGASVGASAGASVSAGVEAGAGSSAGEDTGVRANESAAEYRASAWYDVIELNEAKPLLLFEDDYYAGSAAATVNDYGSGRAYYLGTEPDANALRLLLSGICEDSGVRAPFGIIDAGVEVVTRGGEAGQYRFVINHNAHEAGLVLDDAYEDLLSGEAKQGRVTLQPNAVLVLK</sequence>
<evidence type="ECO:0000256" key="5">
    <source>
        <dbReference type="ARBA" id="ARBA00022801"/>
    </source>
</evidence>
<evidence type="ECO:0000256" key="4">
    <source>
        <dbReference type="ARBA" id="ARBA00022723"/>
    </source>
</evidence>
<dbReference type="PANTHER" id="PTHR36447:SF2">
    <property type="entry name" value="BETA-GALACTOSIDASE YESZ"/>
    <property type="match status" value="1"/>
</dbReference>
<dbReference type="Pfam" id="PF08533">
    <property type="entry name" value="Glyco_hydro_42C"/>
    <property type="match status" value="1"/>
</dbReference>
<feature type="binding site" evidence="9">
    <location>
        <position position="145"/>
    </location>
    <ligand>
        <name>substrate</name>
    </ligand>
</feature>
<dbReference type="InterPro" id="IPR013780">
    <property type="entry name" value="Glyco_hydro_b"/>
</dbReference>
<dbReference type="EMBL" id="CP048286">
    <property type="protein sequence ID" value="QHW31107.1"/>
    <property type="molecule type" value="Genomic_DNA"/>
</dbReference>
<keyword evidence="5" id="KW-0378">Hydrolase</keyword>
<dbReference type="Pfam" id="PF02449">
    <property type="entry name" value="Glyco_hydro_42"/>
    <property type="match status" value="1"/>
</dbReference>
<evidence type="ECO:0000256" key="1">
    <source>
        <dbReference type="ARBA" id="ARBA00001412"/>
    </source>
</evidence>
<dbReference type="GO" id="GO:0004565">
    <property type="term" value="F:beta-galactosidase activity"/>
    <property type="evidence" value="ECO:0007669"/>
    <property type="project" value="UniProtKB-EC"/>
</dbReference>
<dbReference type="PANTHER" id="PTHR36447">
    <property type="entry name" value="BETA-GALACTOSIDASE GANA"/>
    <property type="match status" value="1"/>
</dbReference>
<feature type="domain" description="Beta-galactosidase C-terminal" evidence="13">
    <location>
        <begin position="681"/>
        <end position="737"/>
    </location>
</feature>
<protein>
    <recommendedName>
        <fullName evidence="3">beta-galactosidase</fullName>
        <ecNumber evidence="3">3.2.1.23</ecNumber>
    </recommendedName>
</protein>
<evidence type="ECO:0000256" key="7">
    <source>
        <dbReference type="ARBA" id="ARBA00023295"/>
    </source>
</evidence>
<dbReference type="AlphaFoldDB" id="A0A6C0NY18"/>
<organism evidence="14 15">
    <name type="scientific">Paenibacillus rhizovicinus</name>
    <dbReference type="NCBI Taxonomy" id="2704463"/>
    <lineage>
        <taxon>Bacteria</taxon>
        <taxon>Bacillati</taxon>
        <taxon>Bacillota</taxon>
        <taxon>Bacilli</taxon>
        <taxon>Bacillales</taxon>
        <taxon>Paenibacillaceae</taxon>
        <taxon>Paenibacillus</taxon>
    </lineage>
</organism>
<keyword evidence="15" id="KW-1185">Reference proteome</keyword>
<name>A0A6C0NY18_9BACL</name>
<evidence type="ECO:0000313" key="14">
    <source>
        <dbReference type="EMBL" id="QHW31107.1"/>
    </source>
</evidence>
<dbReference type="Gene3D" id="3.40.50.880">
    <property type="match status" value="1"/>
</dbReference>
<keyword evidence="6 10" id="KW-0862">Zinc</keyword>
<comment type="similarity">
    <text evidence="2">Belongs to the glycosyl hydrolase 42 family.</text>
</comment>
<dbReference type="KEGG" id="prz:GZH47_09730"/>
<evidence type="ECO:0000256" key="3">
    <source>
        <dbReference type="ARBA" id="ARBA00012756"/>
    </source>
</evidence>
<dbReference type="GO" id="GO:0006012">
    <property type="term" value="P:galactose metabolic process"/>
    <property type="evidence" value="ECO:0007669"/>
    <property type="project" value="InterPro"/>
</dbReference>
<feature type="binding site" evidence="9">
    <location>
        <position position="107"/>
    </location>
    <ligand>
        <name>substrate</name>
    </ligand>
</feature>
<keyword evidence="4 10" id="KW-0479">Metal-binding</keyword>
<dbReference type="EC" id="3.2.1.23" evidence="3"/>
<feature type="active site" description="Nucleophile" evidence="8">
    <location>
        <position position="305"/>
    </location>
</feature>
<dbReference type="SUPFAM" id="SSF51445">
    <property type="entry name" value="(Trans)glycosidases"/>
    <property type="match status" value="1"/>
</dbReference>
<dbReference type="InterPro" id="IPR029062">
    <property type="entry name" value="Class_I_gatase-like"/>
</dbReference>
<evidence type="ECO:0000256" key="6">
    <source>
        <dbReference type="ARBA" id="ARBA00022833"/>
    </source>
</evidence>
<feature type="domain" description="Beta-galactosidase trimerisation" evidence="12">
    <location>
        <begin position="395"/>
        <end position="526"/>
    </location>
</feature>
<evidence type="ECO:0000259" key="13">
    <source>
        <dbReference type="Pfam" id="PF08533"/>
    </source>
</evidence>
<evidence type="ECO:0000259" key="12">
    <source>
        <dbReference type="Pfam" id="PF08532"/>
    </source>
</evidence>